<gene>
    <name evidence="10" type="ORF">OTU49_002408</name>
</gene>
<dbReference type="PROSITE" id="PS50940">
    <property type="entry name" value="CHIT_BIND_II"/>
    <property type="match status" value="1"/>
</dbReference>
<dbReference type="InterPro" id="IPR001223">
    <property type="entry name" value="Glyco_hydro18_cat"/>
</dbReference>
<reference evidence="10 11" key="1">
    <citation type="journal article" date="2024" name="BMC Genomics">
        <title>Genome assembly of redclaw crayfish (Cherax quadricarinatus) provides insights into its immune adaptation and hypoxia tolerance.</title>
        <authorList>
            <person name="Liu Z."/>
            <person name="Zheng J."/>
            <person name="Li H."/>
            <person name="Fang K."/>
            <person name="Wang S."/>
            <person name="He J."/>
            <person name="Zhou D."/>
            <person name="Weng S."/>
            <person name="Chi M."/>
            <person name="Gu Z."/>
            <person name="He J."/>
            <person name="Li F."/>
            <person name="Wang M."/>
        </authorList>
    </citation>
    <scope>NUCLEOTIDE SEQUENCE [LARGE SCALE GENOMIC DNA]</scope>
    <source>
        <strain evidence="10">ZL_2023a</strain>
    </source>
</reference>
<dbReference type="InterPro" id="IPR017853">
    <property type="entry name" value="GH"/>
</dbReference>
<name>A0AAW0XN35_CHEQU</name>
<feature type="compositionally biased region" description="Basic and acidic residues" evidence="7">
    <location>
        <begin position="311"/>
        <end position="337"/>
    </location>
</feature>
<dbReference type="GO" id="GO:0004568">
    <property type="term" value="F:chitinase activity"/>
    <property type="evidence" value="ECO:0007669"/>
    <property type="project" value="UniProtKB-ARBA"/>
</dbReference>
<dbReference type="InterPro" id="IPR029070">
    <property type="entry name" value="Chitinase_insertion_sf"/>
</dbReference>
<feature type="domain" description="GH18" evidence="9">
    <location>
        <begin position="1"/>
        <end position="286"/>
    </location>
</feature>
<dbReference type="SUPFAM" id="SSF54556">
    <property type="entry name" value="Chitinase insertion domain"/>
    <property type="match status" value="1"/>
</dbReference>
<dbReference type="Pfam" id="PF01607">
    <property type="entry name" value="CBM_14"/>
    <property type="match status" value="1"/>
</dbReference>
<dbReference type="InterPro" id="IPR002557">
    <property type="entry name" value="Chitin-bd_dom"/>
</dbReference>
<dbReference type="GO" id="GO:0006032">
    <property type="term" value="P:chitin catabolic process"/>
    <property type="evidence" value="ECO:0007669"/>
    <property type="project" value="UniProtKB-ARBA"/>
</dbReference>
<evidence type="ECO:0000256" key="4">
    <source>
        <dbReference type="ARBA" id="ARBA00023157"/>
    </source>
</evidence>
<feature type="compositionally biased region" description="Basic and acidic residues" evidence="7">
    <location>
        <begin position="287"/>
        <end position="298"/>
    </location>
</feature>
<dbReference type="SUPFAM" id="SSF57625">
    <property type="entry name" value="Invertebrate chitin-binding proteins"/>
    <property type="match status" value="1"/>
</dbReference>
<dbReference type="InterPro" id="IPR036508">
    <property type="entry name" value="Chitin-bd_dom_sf"/>
</dbReference>
<dbReference type="Proteomes" id="UP001445076">
    <property type="component" value="Unassembled WGS sequence"/>
</dbReference>
<dbReference type="Pfam" id="PF00704">
    <property type="entry name" value="Glyco_hydro_18"/>
    <property type="match status" value="1"/>
</dbReference>
<comment type="similarity">
    <text evidence="1">Belongs to the glycosyl hydrolase 18 family. Chitinase class II subfamily.</text>
</comment>
<dbReference type="InterPro" id="IPR050314">
    <property type="entry name" value="Glycosyl_Hydrlase_18"/>
</dbReference>
<evidence type="ECO:0000313" key="10">
    <source>
        <dbReference type="EMBL" id="KAK8741804.1"/>
    </source>
</evidence>
<keyword evidence="11" id="KW-1185">Reference proteome</keyword>
<evidence type="ECO:0000259" key="8">
    <source>
        <dbReference type="PROSITE" id="PS50940"/>
    </source>
</evidence>
<dbReference type="GO" id="GO:0008061">
    <property type="term" value="F:chitin binding"/>
    <property type="evidence" value="ECO:0007669"/>
    <property type="project" value="UniProtKB-KW"/>
</dbReference>
<dbReference type="AlphaFoldDB" id="A0AAW0XN35"/>
<dbReference type="PROSITE" id="PS01095">
    <property type="entry name" value="GH18_1"/>
    <property type="match status" value="1"/>
</dbReference>
<dbReference type="InterPro" id="IPR001579">
    <property type="entry name" value="Glyco_hydro_18_chit_AS"/>
</dbReference>
<dbReference type="Gene3D" id="3.20.20.80">
    <property type="entry name" value="Glycosidases"/>
    <property type="match status" value="1"/>
</dbReference>
<keyword evidence="3 6" id="KW-0378">Hydrolase</keyword>
<evidence type="ECO:0008006" key="12">
    <source>
        <dbReference type="Google" id="ProtNLM"/>
    </source>
</evidence>
<feature type="non-terminal residue" evidence="10">
    <location>
        <position position="1"/>
    </location>
</feature>
<organism evidence="10 11">
    <name type="scientific">Cherax quadricarinatus</name>
    <name type="common">Australian red claw crayfish</name>
    <dbReference type="NCBI Taxonomy" id="27406"/>
    <lineage>
        <taxon>Eukaryota</taxon>
        <taxon>Metazoa</taxon>
        <taxon>Ecdysozoa</taxon>
        <taxon>Arthropoda</taxon>
        <taxon>Crustacea</taxon>
        <taxon>Multicrustacea</taxon>
        <taxon>Malacostraca</taxon>
        <taxon>Eumalacostraca</taxon>
        <taxon>Eucarida</taxon>
        <taxon>Decapoda</taxon>
        <taxon>Pleocyemata</taxon>
        <taxon>Astacidea</taxon>
        <taxon>Parastacoidea</taxon>
        <taxon>Parastacidae</taxon>
        <taxon>Cherax</taxon>
    </lineage>
</organism>
<dbReference type="Gene3D" id="2.170.140.10">
    <property type="entry name" value="Chitin binding domain"/>
    <property type="match status" value="1"/>
</dbReference>
<evidence type="ECO:0000256" key="2">
    <source>
        <dbReference type="ARBA" id="ARBA00022669"/>
    </source>
</evidence>
<dbReference type="PANTHER" id="PTHR11177:SF360">
    <property type="entry name" value="CHITINASE 4-RELATED"/>
    <property type="match status" value="1"/>
</dbReference>
<dbReference type="InterPro" id="IPR011583">
    <property type="entry name" value="Chitinase_II/V-like_cat"/>
</dbReference>
<dbReference type="Gene3D" id="3.10.50.10">
    <property type="match status" value="1"/>
</dbReference>
<dbReference type="EMBL" id="JARKIK010000030">
    <property type="protein sequence ID" value="KAK8741804.1"/>
    <property type="molecule type" value="Genomic_DNA"/>
</dbReference>
<dbReference type="SMART" id="SM00636">
    <property type="entry name" value="Glyco_18"/>
    <property type="match status" value="1"/>
</dbReference>
<evidence type="ECO:0000256" key="7">
    <source>
        <dbReference type="SAM" id="MobiDB-lite"/>
    </source>
</evidence>
<keyword evidence="2" id="KW-0147">Chitin-binding</keyword>
<keyword evidence="5 6" id="KW-0326">Glycosidase</keyword>
<proteinExistence type="inferred from homology"/>
<keyword evidence="4" id="KW-1015">Disulfide bond</keyword>
<evidence type="ECO:0000256" key="1">
    <source>
        <dbReference type="ARBA" id="ARBA00009121"/>
    </source>
</evidence>
<dbReference type="GO" id="GO:0005975">
    <property type="term" value="P:carbohydrate metabolic process"/>
    <property type="evidence" value="ECO:0007669"/>
    <property type="project" value="InterPro"/>
</dbReference>
<feature type="region of interest" description="Disordered" evidence="7">
    <location>
        <begin position="287"/>
        <end position="340"/>
    </location>
</feature>
<evidence type="ECO:0000256" key="6">
    <source>
        <dbReference type="RuleBase" id="RU000489"/>
    </source>
</evidence>
<dbReference type="SUPFAM" id="SSF51445">
    <property type="entry name" value="(Trans)glycosidases"/>
    <property type="match status" value="1"/>
</dbReference>
<evidence type="ECO:0000313" key="11">
    <source>
        <dbReference type="Proteomes" id="UP001445076"/>
    </source>
</evidence>
<feature type="domain" description="Chitin-binding type-2" evidence="8">
    <location>
        <begin position="464"/>
        <end position="518"/>
    </location>
</feature>
<dbReference type="SMART" id="SM00494">
    <property type="entry name" value="ChtBD2"/>
    <property type="match status" value="1"/>
</dbReference>
<dbReference type="PANTHER" id="PTHR11177">
    <property type="entry name" value="CHITINASE"/>
    <property type="match status" value="1"/>
</dbReference>
<comment type="caution">
    <text evidence="10">The sequence shown here is derived from an EMBL/GenBank/DDBJ whole genome shotgun (WGS) entry which is preliminary data.</text>
</comment>
<dbReference type="FunFam" id="3.10.50.10:FF:000001">
    <property type="entry name" value="Chitinase 3-like 1"/>
    <property type="match status" value="1"/>
</dbReference>
<evidence type="ECO:0000259" key="9">
    <source>
        <dbReference type="PROSITE" id="PS51910"/>
    </source>
</evidence>
<dbReference type="PROSITE" id="PS51910">
    <property type="entry name" value="GH18_2"/>
    <property type="match status" value="1"/>
</dbReference>
<evidence type="ECO:0000256" key="3">
    <source>
        <dbReference type="ARBA" id="ARBA00022801"/>
    </source>
</evidence>
<accession>A0AAW0XN35</accession>
<sequence length="533" mass="58701">VLLGLGGWNDSRSNKYSELVAHPGHRHKFVKEVVKLLLHHGFDGLDLDWEYPGYEGNHTDKAGFTEWLRELKRSFSPHQLLLTSAVSAGRHTIDRGYDVPKIAKLLDLINIMSYDFHGSWENQVAHHAPLYAETGQNPQLCVDFAVNYWLKKGAPAHKLVMGVPFYGRSWTLAGSNNLPGAAARGAGREGTYVKASGNMAFFECCLAHKKEGWTKVNGEGGPYLTKGDQWVGYDDVDAVVRKAEYAVSRGLAGVMVWDVATDDFGNYCGLGNNPLLTAIVTTLKKSEDKTGGGCEHGEPPPSAQPSLRIPPSEERTEGVRNLKDGKEDTTSHDRDTNIIDGIDATGKKSYLEKVNNDINTYNTTTDPPYPWLLWPFFRKSSQSEDSTVSPTPSSWPYTHSSTSSFSSPPNSQSSFSPFHFHSQSHPPSSPSSFNLKFTTTASPTFFVSSSATSSSAAAAAAVWFAECNALGFAADPVSCYTFYRCTNHYAYKFDCPGGLLWNQDQTTCDWPHSVQCILPLIKPNIHRFLPPKS</sequence>
<evidence type="ECO:0000256" key="5">
    <source>
        <dbReference type="ARBA" id="ARBA00023295"/>
    </source>
</evidence>
<protein>
    <recommendedName>
        <fullName evidence="12">Chitinase</fullName>
    </recommendedName>
</protein>
<dbReference type="GO" id="GO:0005576">
    <property type="term" value="C:extracellular region"/>
    <property type="evidence" value="ECO:0007669"/>
    <property type="project" value="InterPro"/>
</dbReference>